<dbReference type="InterPro" id="IPR051490">
    <property type="entry name" value="THEM6_lcsJ_thioesterase"/>
</dbReference>
<dbReference type="PANTHER" id="PTHR12475">
    <property type="match status" value="1"/>
</dbReference>
<gene>
    <name evidence="2" type="ORF">DAKH74_040790</name>
</gene>
<evidence type="ECO:0008006" key="4">
    <source>
        <dbReference type="Google" id="ProtNLM"/>
    </source>
</evidence>
<dbReference type="AlphaFoldDB" id="A0AAV5S3L3"/>
<dbReference type="InterPro" id="IPR029069">
    <property type="entry name" value="HotDog_dom_sf"/>
</dbReference>
<dbReference type="PANTHER" id="PTHR12475:SF4">
    <property type="entry name" value="PROTEIN THEM6"/>
    <property type="match status" value="1"/>
</dbReference>
<name>A0AAV5S3L3_MAUHU</name>
<evidence type="ECO:0000313" key="2">
    <source>
        <dbReference type="EMBL" id="GMM57463.1"/>
    </source>
</evidence>
<protein>
    <recommendedName>
        <fullName evidence="4">Thioesterase</fullName>
    </recommendedName>
</protein>
<keyword evidence="3" id="KW-1185">Reference proteome</keyword>
<dbReference type="EMBL" id="BTGD01000013">
    <property type="protein sequence ID" value="GMM57463.1"/>
    <property type="molecule type" value="Genomic_DNA"/>
</dbReference>
<accession>A0AAV5S3L3</accession>
<dbReference type="Gene3D" id="3.10.129.10">
    <property type="entry name" value="Hotdog Thioesterase"/>
    <property type="match status" value="1"/>
</dbReference>
<evidence type="ECO:0000313" key="3">
    <source>
        <dbReference type="Proteomes" id="UP001377567"/>
    </source>
</evidence>
<reference evidence="2 3" key="1">
    <citation type="journal article" date="2023" name="Elife">
        <title>Identification of key yeast species and microbe-microbe interactions impacting larval growth of Drosophila in the wild.</title>
        <authorList>
            <person name="Mure A."/>
            <person name="Sugiura Y."/>
            <person name="Maeda R."/>
            <person name="Honda K."/>
            <person name="Sakurai N."/>
            <person name="Takahashi Y."/>
            <person name="Watada M."/>
            <person name="Katoh T."/>
            <person name="Gotoh A."/>
            <person name="Gotoh Y."/>
            <person name="Taniguchi I."/>
            <person name="Nakamura K."/>
            <person name="Hayashi T."/>
            <person name="Katayama T."/>
            <person name="Uemura T."/>
            <person name="Hattori Y."/>
        </authorList>
    </citation>
    <scope>NUCLEOTIDE SEQUENCE [LARGE SCALE GENOMIC DNA]</scope>
    <source>
        <strain evidence="2 3">KH-74</strain>
    </source>
</reference>
<dbReference type="Pfam" id="PF13279">
    <property type="entry name" value="4HBT_2"/>
    <property type="match status" value="1"/>
</dbReference>
<evidence type="ECO:0000256" key="1">
    <source>
        <dbReference type="ARBA" id="ARBA00038476"/>
    </source>
</evidence>
<dbReference type="CDD" id="cd00586">
    <property type="entry name" value="4HBT"/>
    <property type="match status" value="1"/>
</dbReference>
<dbReference type="SUPFAM" id="SSF54637">
    <property type="entry name" value="Thioesterase/thiol ester dehydrase-isomerase"/>
    <property type="match status" value="1"/>
</dbReference>
<comment type="caution">
    <text evidence="2">The sequence shown here is derived from an EMBL/GenBank/DDBJ whole genome shotgun (WGS) entry which is preliminary data.</text>
</comment>
<sequence>MGFLCSIFKWAVGLYLLSSYKTVPGAYFVRFYYAIFPLVFGPALTGKKDTANIRKLQQNKLSAVGYVEYSTYASPMECDFYFHKNNATYFSELDVSRGELMCRVLQKLFIESKRYPFIPVANVFTNFLKEIKPFETYRVASNIMCWDEKWIYVASRFTKKVQGKEVLCSFSLTKYVLKDGRKTIPPQEALQYCGLYNEEVERISQDNYKILVQESGFHDTTLLEEMKYDYLKL</sequence>
<organism evidence="2 3">
    <name type="scientific">Maudiozyma humilis</name>
    <name type="common">Sour dough yeast</name>
    <name type="synonym">Kazachstania humilis</name>
    <dbReference type="NCBI Taxonomy" id="51915"/>
    <lineage>
        <taxon>Eukaryota</taxon>
        <taxon>Fungi</taxon>
        <taxon>Dikarya</taxon>
        <taxon>Ascomycota</taxon>
        <taxon>Saccharomycotina</taxon>
        <taxon>Saccharomycetes</taxon>
        <taxon>Saccharomycetales</taxon>
        <taxon>Saccharomycetaceae</taxon>
        <taxon>Maudiozyma</taxon>
    </lineage>
</organism>
<comment type="similarity">
    <text evidence="1">Belongs to the lcsJ thioesterase family.</text>
</comment>
<proteinExistence type="inferred from homology"/>
<dbReference type="Proteomes" id="UP001377567">
    <property type="component" value="Unassembled WGS sequence"/>
</dbReference>